<dbReference type="AlphaFoldDB" id="A0A255DP30"/>
<dbReference type="Proteomes" id="UP000216063">
    <property type="component" value="Unassembled WGS sequence"/>
</dbReference>
<evidence type="ECO:0000313" key="3">
    <source>
        <dbReference type="Proteomes" id="UP000216063"/>
    </source>
</evidence>
<name>A0A255DP30_9MYCO</name>
<dbReference type="RefSeq" id="WP_094478363.1">
    <property type="nucleotide sequence ID" value="NZ_NOZR01000005.1"/>
</dbReference>
<accession>A0A255DP30</accession>
<dbReference type="Pfam" id="PF03992">
    <property type="entry name" value="ABM"/>
    <property type="match status" value="1"/>
</dbReference>
<keyword evidence="3" id="KW-1185">Reference proteome</keyword>
<dbReference type="EMBL" id="NOZR01000005">
    <property type="protein sequence ID" value="OYN80860.1"/>
    <property type="molecule type" value="Genomic_DNA"/>
</dbReference>
<protein>
    <recommendedName>
        <fullName evidence="1">ABM domain-containing protein</fullName>
    </recommendedName>
</protein>
<evidence type="ECO:0000259" key="1">
    <source>
        <dbReference type="Pfam" id="PF03992"/>
    </source>
</evidence>
<dbReference type="OrthoDB" id="5182530at2"/>
<evidence type="ECO:0000313" key="2">
    <source>
        <dbReference type="EMBL" id="OYN80860.1"/>
    </source>
</evidence>
<organism evidence="2 3">
    <name type="scientific">Mycolicibacterium sphagni</name>
    <dbReference type="NCBI Taxonomy" id="1786"/>
    <lineage>
        <taxon>Bacteria</taxon>
        <taxon>Bacillati</taxon>
        <taxon>Actinomycetota</taxon>
        <taxon>Actinomycetes</taxon>
        <taxon>Mycobacteriales</taxon>
        <taxon>Mycobacteriaceae</taxon>
        <taxon>Mycolicibacterium</taxon>
    </lineage>
</organism>
<dbReference type="Gene3D" id="3.30.70.100">
    <property type="match status" value="1"/>
</dbReference>
<gene>
    <name evidence="2" type="ORF">CG716_08430</name>
</gene>
<feature type="domain" description="ABM" evidence="1">
    <location>
        <begin position="1"/>
        <end position="64"/>
    </location>
</feature>
<comment type="caution">
    <text evidence="2">The sequence shown here is derived from an EMBL/GenBank/DDBJ whole genome shotgun (WGS) entry which is preliminary data.</text>
</comment>
<dbReference type="InterPro" id="IPR011008">
    <property type="entry name" value="Dimeric_a/b-barrel"/>
</dbReference>
<reference evidence="2 3" key="1">
    <citation type="submission" date="2017-07" db="EMBL/GenBank/DDBJ databases">
        <title>The new phylogeny of genus Mycobacterium.</title>
        <authorList>
            <person name="Tortoli E."/>
            <person name="Trovato A."/>
            <person name="Cirillo D.M."/>
        </authorList>
    </citation>
    <scope>NUCLEOTIDE SEQUENCE [LARGE SCALE GENOMIC DNA]</scope>
    <source>
        <strain evidence="2 3">ATCC 33027</strain>
    </source>
</reference>
<proteinExistence type="predicted"/>
<sequence length="206" mass="22561">MHARSTTFDARPESIDAGIAVFRAEVMPAVSDMPGCIGTSFLADRESGRCIATTAWENNAAMRSSADQVRSLRAKAAKAFAAGTSVDEWEIAALHRDHRSGEGACVRATWLKARPDQFNRVVEFYKETVLPEIEQLDGFCSTSLMTDRATGRAVVSTTYDSHAAMERSRDVARSLRTALLRDLGADQFDVGEFELAIAQLRVPEMA</sequence>
<dbReference type="SUPFAM" id="SSF54909">
    <property type="entry name" value="Dimeric alpha+beta barrel"/>
    <property type="match status" value="1"/>
</dbReference>
<dbReference type="InterPro" id="IPR007138">
    <property type="entry name" value="ABM_dom"/>
</dbReference>